<sequence length="453" mass="50533">MLMSLLIGSLSDEVFPLVVGLTTSKAIWETLEASLGSPSNTRILQLHMQLQQIRQEDKSVSSFLHRAKSISDELAAAGHPLSPTDFNIYVFKVLRSKFKDLVTTLAARPDPVSFAELHALLLSHEFLNADSFASAVTISAAAPDPSPMANLVQRNGPSNRDRGTSNSNRDRNFNRDRGTFISGGRSRGRGRGGRGQDSRSFYGDNRSRCQICNGTSHMASTCNQRLRNVDLLSVKSCIGVTEVFHVDGLEVGESQECVGSLIQVREIQLNTLPMLTCLWNKDPLGLLRLQNLEYLAIKDCPLLRNLLTASVAKALGGLKVLYLRSCSTMEEVVFATDEGHEEVIDDQEIVFPKLEWLILKDLSNLKSFCSANYNFNLPSLQRVVVKRCPNMQTFTYGSVRMPPTMFIARGDDGPVIEDLNKHLEQQHPKGDQETIEDYFDMYSAEEKFFDLHL</sequence>
<feature type="compositionally biased region" description="Basic and acidic residues" evidence="1">
    <location>
        <begin position="159"/>
        <end position="178"/>
    </location>
</feature>
<feature type="domain" description="Disease resistance protein At4g27190-like leucine-rich repeats" evidence="2">
    <location>
        <begin position="212"/>
        <end position="326"/>
    </location>
</feature>
<feature type="region of interest" description="Disordered" evidence="1">
    <location>
        <begin position="143"/>
        <end position="201"/>
    </location>
</feature>
<dbReference type="PANTHER" id="PTHR47481">
    <property type="match status" value="1"/>
</dbReference>
<dbReference type="Pfam" id="PF14223">
    <property type="entry name" value="Retrotran_gag_2"/>
    <property type="match status" value="1"/>
</dbReference>
<dbReference type="InterPro" id="IPR032675">
    <property type="entry name" value="LRR_dom_sf"/>
</dbReference>
<keyword evidence="4" id="KW-1185">Reference proteome</keyword>
<gene>
    <name evidence="3" type="ORF">C3L33_11913</name>
</gene>
<dbReference type="SUPFAM" id="SSF52047">
    <property type="entry name" value="RNI-like"/>
    <property type="match status" value="1"/>
</dbReference>
<evidence type="ECO:0000256" key="1">
    <source>
        <dbReference type="SAM" id="MobiDB-lite"/>
    </source>
</evidence>
<dbReference type="Proteomes" id="UP000428333">
    <property type="component" value="Linkage Group LG07"/>
</dbReference>
<evidence type="ECO:0000313" key="4">
    <source>
        <dbReference type="Proteomes" id="UP000428333"/>
    </source>
</evidence>
<dbReference type="EMBL" id="QEFC01001750">
    <property type="protein sequence ID" value="KAE9456185.1"/>
    <property type="molecule type" value="Genomic_DNA"/>
</dbReference>
<accession>A0A6A4LF31</accession>
<name>A0A6A4LF31_9ERIC</name>
<dbReference type="InterPro" id="IPR057135">
    <property type="entry name" value="At4g27190-like_LRR"/>
</dbReference>
<feature type="non-terminal residue" evidence="3">
    <location>
        <position position="1"/>
    </location>
</feature>
<proteinExistence type="predicted"/>
<reference evidence="3 4" key="1">
    <citation type="journal article" date="2019" name="Genome Biol. Evol.">
        <title>The Rhododendron genome and chromosomal organization provide insight into shared whole-genome duplications across the heath family (Ericaceae).</title>
        <authorList>
            <person name="Soza V.L."/>
            <person name="Lindsley D."/>
            <person name="Waalkes A."/>
            <person name="Ramage E."/>
            <person name="Patwardhan R.P."/>
            <person name="Burton J.N."/>
            <person name="Adey A."/>
            <person name="Kumar A."/>
            <person name="Qiu R."/>
            <person name="Shendure J."/>
            <person name="Hall B."/>
        </authorList>
    </citation>
    <scope>NUCLEOTIDE SEQUENCE [LARGE SCALE GENOMIC DNA]</scope>
    <source>
        <strain evidence="3">RSF 1966-606</strain>
    </source>
</reference>
<protein>
    <recommendedName>
        <fullName evidence="2">Disease resistance protein At4g27190-like leucine-rich repeats domain-containing protein</fullName>
    </recommendedName>
</protein>
<organism evidence="3 4">
    <name type="scientific">Rhododendron williamsianum</name>
    <dbReference type="NCBI Taxonomy" id="262921"/>
    <lineage>
        <taxon>Eukaryota</taxon>
        <taxon>Viridiplantae</taxon>
        <taxon>Streptophyta</taxon>
        <taxon>Embryophyta</taxon>
        <taxon>Tracheophyta</taxon>
        <taxon>Spermatophyta</taxon>
        <taxon>Magnoliopsida</taxon>
        <taxon>eudicotyledons</taxon>
        <taxon>Gunneridae</taxon>
        <taxon>Pentapetalae</taxon>
        <taxon>asterids</taxon>
        <taxon>Ericales</taxon>
        <taxon>Ericaceae</taxon>
        <taxon>Ericoideae</taxon>
        <taxon>Rhodoreae</taxon>
        <taxon>Rhododendron</taxon>
    </lineage>
</organism>
<dbReference type="Gene3D" id="3.80.10.10">
    <property type="entry name" value="Ribonuclease Inhibitor"/>
    <property type="match status" value="1"/>
</dbReference>
<dbReference type="PANTHER" id="PTHR47481:SF43">
    <property type="entry name" value="RETROTRANSPOSON COPIA-LIKE N-TERMINAL DOMAIN-CONTAINING PROTEIN"/>
    <property type="match status" value="1"/>
</dbReference>
<dbReference type="Pfam" id="PF23247">
    <property type="entry name" value="LRR_RPS2"/>
    <property type="match status" value="1"/>
</dbReference>
<dbReference type="AlphaFoldDB" id="A0A6A4LF31"/>
<evidence type="ECO:0000313" key="3">
    <source>
        <dbReference type="EMBL" id="KAE9456185.1"/>
    </source>
</evidence>
<dbReference type="OrthoDB" id="1747797at2759"/>
<evidence type="ECO:0000259" key="2">
    <source>
        <dbReference type="Pfam" id="PF23247"/>
    </source>
</evidence>
<comment type="caution">
    <text evidence="3">The sequence shown here is derived from an EMBL/GenBank/DDBJ whole genome shotgun (WGS) entry which is preliminary data.</text>
</comment>